<dbReference type="GO" id="GO:0005886">
    <property type="term" value="C:plasma membrane"/>
    <property type="evidence" value="ECO:0007669"/>
    <property type="project" value="TreeGrafter"/>
</dbReference>
<feature type="active site" description="Charge relay system" evidence="5">
    <location>
        <position position="362"/>
    </location>
</feature>
<dbReference type="FunFam" id="3.40.50.1820:FF:000029">
    <property type="entry name" value="Acetylcholinesterase"/>
    <property type="match status" value="1"/>
</dbReference>
<evidence type="ECO:0000259" key="8">
    <source>
        <dbReference type="Pfam" id="PF00135"/>
    </source>
</evidence>
<dbReference type="Proteomes" id="UP000694844">
    <property type="component" value="Chromosome 9"/>
</dbReference>
<keyword evidence="7" id="KW-0812">Transmembrane</keyword>
<evidence type="ECO:0000256" key="5">
    <source>
        <dbReference type="PIRSR" id="PIRSR600997-1"/>
    </source>
</evidence>
<sequence>MAEPNPVATTLNKVESKSMYQLVLAPLLTILSLPVYTANTLVETTSGSVRGFTRDVDGSNVYTYLGIPFAEPPIGNLRFRRPVPIEKWTDVYNATSRGNSCVQMPFESFQDKKGKKSEDVWNPNTPMNEDCLHLNIWVPEVSDGSQLTTLIWIYGGGFVTGSSALDIYDGALMAALQRVIVISVNYRVGPLGFLYLGTDEAPGNMGLLDQQLALHWIHANIDRFGGSANDLVLFGESAGAASVGYHVMANNSRDLFHSVIMQSGAPASNWAFNDPDISMKYAHELAVKFGCDSDDNRAVVNCLRKTDEKELSTRMWYLPITPTTFNFVPTVDNHFIYESPLHFLNSGKIPSKKILLGVNRNEAMYFLFYGMYVEMNWPNNFLQEDDFDTFLPLLLSKNGIDKLDSISDKLLLDAVLNRYLGPLLPGDTKNYVTVLDDIIGDSAFKCPIIHLAQLYARSPTSSVYLYEFNHRPSISDWPDWSGSLHGDEIQFVFGLPLRAGSNYTTDEQKLSQEMMQYWTNFAKTGKPSADWPSFSHENEEYRKLRTNIGPYENVLDKGLKHSNCQFWNDFIPKLQAYTKQVEDKMAAAKKCPCAVNTGNQNSTNILTHALVIIVVLCTTLLILVR</sequence>
<evidence type="ECO:0000313" key="9">
    <source>
        <dbReference type="Proteomes" id="UP000694844"/>
    </source>
</evidence>
<dbReference type="InterPro" id="IPR002018">
    <property type="entry name" value="CarbesteraseB"/>
</dbReference>
<dbReference type="RefSeq" id="XP_022303630.1">
    <property type="nucleotide sequence ID" value="XM_022447922.1"/>
</dbReference>
<protein>
    <recommendedName>
        <fullName evidence="6">Carboxylic ester hydrolase</fullName>
        <ecNumber evidence="6">3.1.1.-</ecNumber>
    </recommendedName>
</protein>
<keyword evidence="4" id="KW-1015">Disulfide bond</keyword>
<reference evidence="10" key="1">
    <citation type="submission" date="2025-08" db="UniProtKB">
        <authorList>
            <consortium name="RefSeq"/>
        </authorList>
    </citation>
    <scope>IDENTIFICATION</scope>
    <source>
        <tissue evidence="10">Whole sample</tissue>
    </source>
</reference>
<feature type="transmembrane region" description="Helical" evidence="7">
    <location>
        <begin position="605"/>
        <end position="624"/>
    </location>
</feature>
<dbReference type="InterPro" id="IPR019826">
    <property type="entry name" value="Carboxylesterase_B_AS"/>
</dbReference>
<feature type="active site" description="Acyl-ester intermediate" evidence="5">
    <location>
        <position position="237"/>
    </location>
</feature>
<dbReference type="PROSITE" id="PS00122">
    <property type="entry name" value="CARBOXYLESTERASE_B_1"/>
    <property type="match status" value="1"/>
</dbReference>
<dbReference type="KEGG" id="cvn:111111125"/>
<dbReference type="AlphaFoldDB" id="A0A8B8BJV4"/>
<dbReference type="GO" id="GO:0006581">
    <property type="term" value="P:acetylcholine catabolic process"/>
    <property type="evidence" value="ECO:0007669"/>
    <property type="project" value="TreeGrafter"/>
</dbReference>
<dbReference type="GO" id="GO:0005615">
    <property type="term" value="C:extracellular space"/>
    <property type="evidence" value="ECO:0007669"/>
    <property type="project" value="TreeGrafter"/>
</dbReference>
<dbReference type="EC" id="3.1.1.-" evidence="6"/>
<dbReference type="InterPro" id="IPR000997">
    <property type="entry name" value="Cholinesterase"/>
</dbReference>
<dbReference type="GO" id="GO:0019695">
    <property type="term" value="P:choline metabolic process"/>
    <property type="evidence" value="ECO:0007669"/>
    <property type="project" value="TreeGrafter"/>
</dbReference>
<name>A0A8B8BJV4_CRAVI</name>
<dbReference type="Pfam" id="PF00135">
    <property type="entry name" value="COesterase"/>
    <property type="match status" value="1"/>
</dbReference>
<evidence type="ECO:0000256" key="7">
    <source>
        <dbReference type="SAM" id="Phobius"/>
    </source>
</evidence>
<dbReference type="PANTHER" id="PTHR43918:SF4">
    <property type="entry name" value="CARBOXYLIC ESTER HYDROLASE"/>
    <property type="match status" value="1"/>
</dbReference>
<proteinExistence type="inferred from homology"/>
<evidence type="ECO:0000256" key="2">
    <source>
        <dbReference type="ARBA" id="ARBA00022487"/>
    </source>
</evidence>
<accession>A0A8B8BJV4</accession>
<dbReference type="PANTHER" id="PTHR43918">
    <property type="entry name" value="ACETYLCHOLINESTERASE"/>
    <property type="match status" value="1"/>
</dbReference>
<keyword evidence="7" id="KW-0472">Membrane</keyword>
<dbReference type="InterPro" id="IPR029058">
    <property type="entry name" value="AB_hydrolase_fold"/>
</dbReference>
<dbReference type="CDD" id="cd00312">
    <property type="entry name" value="Esterase_lipase"/>
    <property type="match status" value="1"/>
</dbReference>
<organism evidence="9 10">
    <name type="scientific">Crassostrea virginica</name>
    <name type="common">Eastern oyster</name>
    <dbReference type="NCBI Taxonomy" id="6565"/>
    <lineage>
        <taxon>Eukaryota</taxon>
        <taxon>Metazoa</taxon>
        <taxon>Spiralia</taxon>
        <taxon>Lophotrochozoa</taxon>
        <taxon>Mollusca</taxon>
        <taxon>Bivalvia</taxon>
        <taxon>Autobranchia</taxon>
        <taxon>Pteriomorphia</taxon>
        <taxon>Ostreida</taxon>
        <taxon>Ostreoidea</taxon>
        <taxon>Ostreidae</taxon>
        <taxon>Crassostrea</taxon>
    </lineage>
</organism>
<evidence type="ECO:0000256" key="6">
    <source>
        <dbReference type="RuleBase" id="RU361235"/>
    </source>
</evidence>
<evidence type="ECO:0000256" key="4">
    <source>
        <dbReference type="ARBA" id="ARBA00023157"/>
    </source>
</evidence>
<keyword evidence="7" id="KW-1133">Transmembrane helix</keyword>
<dbReference type="InterPro" id="IPR050654">
    <property type="entry name" value="AChE-related_enzymes"/>
</dbReference>
<comment type="similarity">
    <text evidence="1 6">Belongs to the type-B carboxylesterase/lipase family.</text>
</comment>
<dbReference type="SUPFAM" id="SSF53474">
    <property type="entry name" value="alpha/beta-Hydrolases"/>
    <property type="match status" value="1"/>
</dbReference>
<evidence type="ECO:0000256" key="3">
    <source>
        <dbReference type="ARBA" id="ARBA00022801"/>
    </source>
</evidence>
<dbReference type="OrthoDB" id="9000293at2759"/>
<keyword evidence="3 6" id="KW-0378">Hydrolase</keyword>
<dbReference type="PRINTS" id="PR00878">
    <property type="entry name" value="CHOLNESTRASE"/>
</dbReference>
<gene>
    <name evidence="10" type="primary">LOC111111125</name>
</gene>
<keyword evidence="9" id="KW-1185">Reference proteome</keyword>
<dbReference type="GO" id="GO:0003990">
    <property type="term" value="F:acetylcholinesterase activity"/>
    <property type="evidence" value="ECO:0007669"/>
    <property type="project" value="TreeGrafter"/>
</dbReference>
<evidence type="ECO:0000313" key="10">
    <source>
        <dbReference type="RefSeq" id="XP_022303630.1"/>
    </source>
</evidence>
<evidence type="ECO:0000256" key="1">
    <source>
        <dbReference type="ARBA" id="ARBA00005964"/>
    </source>
</evidence>
<dbReference type="Gene3D" id="3.40.50.1820">
    <property type="entry name" value="alpha/beta hydrolase"/>
    <property type="match status" value="1"/>
</dbReference>
<feature type="domain" description="Carboxylesterase type B" evidence="8">
    <location>
        <begin position="40"/>
        <end position="567"/>
    </location>
</feature>
<feature type="active site" description="Charge relay system" evidence="5">
    <location>
        <position position="485"/>
    </location>
</feature>
<keyword evidence="2" id="KW-0719">Serine esterase</keyword>
<dbReference type="GeneID" id="111111125"/>